<dbReference type="PANTHER" id="PTHR17985">
    <property type="entry name" value="SER/THR-RICH PROTEIN T10 IN DGCR REGION"/>
    <property type="match status" value="1"/>
</dbReference>
<gene>
    <name evidence="1" type="ORF">PACLA_8A077244</name>
</gene>
<evidence type="ECO:0000313" key="1">
    <source>
        <dbReference type="EMBL" id="CAB4003525.1"/>
    </source>
</evidence>
<dbReference type="Pfam" id="PF05742">
    <property type="entry name" value="TANGO2"/>
    <property type="match status" value="1"/>
</dbReference>
<sequence>MSINGRIGLLTNYRQSEKFMKHGAKRRGKLVTDFLKSGDAPHKYLEKVKETGKDYKGFNLIVGNVSPGDSTAMEFGYYCNQENEPFDNLKPGVHALSNRYLDYEWKKVSFGKERFQEIIKRKSSVKEKVNSLIEMLQDETKYPDDELFLGPQDDGISQSFLESFTAISVLITEHPSCGTSSLSWFKSYEGWKERQIAEIHRTGPVEDVM</sequence>
<dbReference type="GO" id="GO:0007030">
    <property type="term" value="P:Golgi organization"/>
    <property type="evidence" value="ECO:0007669"/>
    <property type="project" value="TreeGrafter"/>
</dbReference>
<dbReference type="GO" id="GO:0005794">
    <property type="term" value="C:Golgi apparatus"/>
    <property type="evidence" value="ECO:0007669"/>
    <property type="project" value="TreeGrafter"/>
</dbReference>
<protein>
    <submittedName>
        <fullName evidence="1">Uncharacterized protein</fullName>
    </submittedName>
</protein>
<evidence type="ECO:0000313" key="2">
    <source>
        <dbReference type="Proteomes" id="UP001152795"/>
    </source>
</evidence>
<keyword evidence="2" id="KW-1185">Reference proteome</keyword>
<comment type="caution">
    <text evidence="1">The sequence shown here is derived from an EMBL/GenBank/DDBJ whole genome shotgun (WGS) entry which is preliminary data.</text>
</comment>
<name>A0A6S7HCF1_PARCT</name>
<dbReference type="InterPro" id="IPR008551">
    <property type="entry name" value="TANGO2"/>
</dbReference>
<accession>A0A6S7HCF1</accession>
<dbReference type="AlphaFoldDB" id="A0A6S7HCF1"/>
<organism evidence="1 2">
    <name type="scientific">Paramuricea clavata</name>
    <name type="common">Red gorgonian</name>
    <name type="synonym">Violescent sea-whip</name>
    <dbReference type="NCBI Taxonomy" id="317549"/>
    <lineage>
        <taxon>Eukaryota</taxon>
        <taxon>Metazoa</taxon>
        <taxon>Cnidaria</taxon>
        <taxon>Anthozoa</taxon>
        <taxon>Octocorallia</taxon>
        <taxon>Malacalcyonacea</taxon>
        <taxon>Plexauridae</taxon>
        <taxon>Paramuricea</taxon>
    </lineage>
</organism>
<dbReference type="GO" id="GO:0009306">
    <property type="term" value="P:protein secretion"/>
    <property type="evidence" value="ECO:0007669"/>
    <property type="project" value="TreeGrafter"/>
</dbReference>
<dbReference type="EMBL" id="CACRXK020004652">
    <property type="protein sequence ID" value="CAB4003525.1"/>
    <property type="molecule type" value="Genomic_DNA"/>
</dbReference>
<dbReference type="PANTHER" id="PTHR17985:SF8">
    <property type="entry name" value="TRANSPORT AND GOLGI ORGANIZATION PROTEIN 2 HOMOLOG"/>
    <property type="match status" value="1"/>
</dbReference>
<dbReference type="Proteomes" id="UP001152795">
    <property type="component" value="Unassembled WGS sequence"/>
</dbReference>
<dbReference type="OrthoDB" id="191601at2759"/>
<reference evidence="1" key="1">
    <citation type="submission" date="2020-04" db="EMBL/GenBank/DDBJ databases">
        <authorList>
            <person name="Alioto T."/>
            <person name="Alioto T."/>
            <person name="Gomez Garrido J."/>
        </authorList>
    </citation>
    <scope>NUCLEOTIDE SEQUENCE</scope>
    <source>
        <strain evidence="1">A484AB</strain>
    </source>
</reference>
<proteinExistence type="predicted"/>